<organism evidence="3 4">
    <name type="scientific">Candidatus Ornithospirochaeta avicola</name>
    <dbReference type="NCBI Taxonomy" id="2840896"/>
    <lineage>
        <taxon>Bacteria</taxon>
        <taxon>Pseudomonadati</taxon>
        <taxon>Spirochaetota</taxon>
        <taxon>Spirochaetia</taxon>
        <taxon>Spirochaetales</taxon>
        <taxon>Spirochaetaceae</taxon>
        <taxon>Spirochaetaceae incertae sedis</taxon>
        <taxon>Candidatus Ornithospirochaeta</taxon>
    </lineage>
</organism>
<dbReference type="AlphaFoldDB" id="A0A9D1PUP2"/>
<proteinExistence type="inferred from homology"/>
<evidence type="ECO:0000313" key="4">
    <source>
        <dbReference type="Proteomes" id="UP000823936"/>
    </source>
</evidence>
<comment type="caution">
    <text evidence="3">The sequence shown here is derived from an EMBL/GenBank/DDBJ whole genome shotgun (WGS) entry which is preliminary data.</text>
</comment>
<dbReference type="PANTHER" id="PTHR33219:SF14">
    <property type="entry name" value="PROTEIN COFACTOR ASSEMBLY OF COMPLEX C SUBUNIT B CCB3, CHLOROPLASTIC-RELATED"/>
    <property type="match status" value="1"/>
</dbReference>
<evidence type="ECO:0000256" key="2">
    <source>
        <dbReference type="SAM" id="Phobius"/>
    </source>
</evidence>
<evidence type="ECO:0000313" key="3">
    <source>
        <dbReference type="EMBL" id="HIV98951.1"/>
    </source>
</evidence>
<feature type="transmembrane region" description="Helical" evidence="2">
    <location>
        <begin position="64"/>
        <end position="84"/>
    </location>
</feature>
<dbReference type="EMBL" id="DXHU01000016">
    <property type="protein sequence ID" value="HIV98951.1"/>
    <property type="molecule type" value="Genomic_DNA"/>
</dbReference>
<feature type="transmembrane region" description="Helical" evidence="2">
    <location>
        <begin position="96"/>
        <end position="120"/>
    </location>
</feature>
<dbReference type="GO" id="GO:0016020">
    <property type="term" value="C:membrane"/>
    <property type="evidence" value="ECO:0007669"/>
    <property type="project" value="InterPro"/>
</dbReference>
<feature type="transmembrane region" description="Helical" evidence="2">
    <location>
        <begin position="12"/>
        <end position="31"/>
    </location>
</feature>
<reference evidence="3" key="1">
    <citation type="journal article" date="2021" name="PeerJ">
        <title>Extensive microbial diversity within the chicken gut microbiome revealed by metagenomics and culture.</title>
        <authorList>
            <person name="Gilroy R."/>
            <person name="Ravi A."/>
            <person name="Getino M."/>
            <person name="Pursley I."/>
            <person name="Horton D.L."/>
            <person name="Alikhan N.F."/>
            <person name="Baker D."/>
            <person name="Gharbi K."/>
            <person name="Hall N."/>
            <person name="Watson M."/>
            <person name="Adriaenssens E.M."/>
            <person name="Foster-Nyarko E."/>
            <person name="Jarju S."/>
            <person name="Secka A."/>
            <person name="Antonio M."/>
            <person name="Oren A."/>
            <person name="Chaudhuri R.R."/>
            <person name="La Ragione R."/>
            <person name="Hildebrand F."/>
            <person name="Pallen M.J."/>
        </authorList>
    </citation>
    <scope>NUCLEOTIDE SEQUENCE</scope>
    <source>
        <strain evidence="3">Gambia11-129</strain>
    </source>
</reference>
<sequence>MVQIADFISKLLSVYSLLIWVRIFMSWLIPYNRPGSISYYLSSIVDPYLNLFRSRRMRLGFLDFSPLVAIGLLAVVQAVFSTYAQLGIMRLSIICYLFISAIWSYAVSIFLILAIILLVMKMIACFTNGSFSYGINSMPSFLDPIEKKINRIFFPHSIPKRWMSTLIMLVIMIILYFGLKYAFAFLATAALRYIPI</sequence>
<dbReference type="Proteomes" id="UP000823936">
    <property type="component" value="Unassembled WGS sequence"/>
</dbReference>
<keyword evidence="2" id="KW-0472">Membrane</keyword>
<keyword evidence="2" id="KW-1133">Transmembrane helix</keyword>
<name>A0A9D1PUP2_9SPIO</name>
<keyword evidence="2" id="KW-0812">Transmembrane</keyword>
<dbReference type="InterPro" id="IPR003425">
    <property type="entry name" value="CCB3/YggT"/>
</dbReference>
<comment type="similarity">
    <text evidence="1">Belongs to the YggT family.</text>
</comment>
<reference evidence="3" key="2">
    <citation type="submission" date="2021-04" db="EMBL/GenBank/DDBJ databases">
        <authorList>
            <person name="Gilroy R."/>
        </authorList>
    </citation>
    <scope>NUCLEOTIDE SEQUENCE</scope>
    <source>
        <strain evidence="3">Gambia11-129</strain>
    </source>
</reference>
<accession>A0A9D1PUP2</accession>
<protein>
    <submittedName>
        <fullName evidence="3">YggT family protein</fullName>
    </submittedName>
</protein>
<dbReference type="PANTHER" id="PTHR33219">
    <property type="entry name" value="YLMG HOMOLOG PROTEIN 2, CHLOROPLASTIC"/>
    <property type="match status" value="1"/>
</dbReference>
<evidence type="ECO:0000256" key="1">
    <source>
        <dbReference type="ARBA" id="ARBA00010894"/>
    </source>
</evidence>
<dbReference type="Pfam" id="PF02325">
    <property type="entry name" value="CCB3_YggT"/>
    <property type="match status" value="1"/>
</dbReference>
<feature type="transmembrane region" description="Helical" evidence="2">
    <location>
        <begin position="166"/>
        <end position="194"/>
    </location>
</feature>
<gene>
    <name evidence="3" type="ORF">IAB12_04135</name>
</gene>